<dbReference type="HOGENOM" id="CLU_2973386_0_0_9"/>
<accession>A0A0B5ATZ1</accession>
<evidence type="ECO:0000313" key="1">
    <source>
        <dbReference type="EMBL" id="AJD92043.1"/>
    </source>
</evidence>
<organism evidence="1 2">
    <name type="scientific">Jeotgalibacillus malaysiensis</name>
    <dbReference type="NCBI Taxonomy" id="1508404"/>
    <lineage>
        <taxon>Bacteria</taxon>
        <taxon>Bacillati</taxon>
        <taxon>Bacillota</taxon>
        <taxon>Bacilli</taxon>
        <taxon>Bacillales</taxon>
        <taxon>Caryophanaceae</taxon>
        <taxon>Jeotgalibacillus</taxon>
    </lineage>
</organism>
<dbReference type="AlphaFoldDB" id="A0A0B5ATZ1"/>
<dbReference type="Proteomes" id="UP000031449">
    <property type="component" value="Chromosome"/>
</dbReference>
<name>A0A0B5ATZ1_9BACL</name>
<evidence type="ECO:0000313" key="2">
    <source>
        <dbReference type="Proteomes" id="UP000031449"/>
    </source>
</evidence>
<keyword evidence="2" id="KW-1185">Reference proteome</keyword>
<reference evidence="1 2" key="1">
    <citation type="submission" date="2014-08" db="EMBL/GenBank/DDBJ databases">
        <title>Complete genome of a marine bacteria Jeotgalibacillus malaysiensis.</title>
        <authorList>
            <person name="Yaakop A.S."/>
            <person name="Chan K.-G."/>
            <person name="Goh K.M."/>
        </authorList>
    </citation>
    <scope>NUCLEOTIDE SEQUENCE [LARGE SCALE GENOMIC DNA]</scope>
    <source>
        <strain evidence="1 2">D5</strain>
    </source>
</reference>
<proteinExistence type="predicted"/>
<protein>
    <submittedName>
        <fullName evidence="1">Uncharacterized protein</fullName>
    </submittedName>
</protein>
<gene>
    <name evidence="1" type="ORF">JMA_27260</name>
</gene>
<sequence length="58" mass="6818">MNDQITNLSVQEIIDHIEQKMIQNKAMIEINAERNIDSHKEEIITEALEELLNELQEN</sequence>
<dbReference type="BioCyc" id="JESP1508404:G14D9-12006-MONOMER"/>
<dbReference type="STRING" id="1508404.JMA_27260"/>
<dbReference type="KEGG" id="jeo:JMA_27260"/>
<dbReference type="EMBL" id="CP009416">
    <property type="protein sequence ID" value="AJD92043.1"/>
    <property type="molecule type" value="Genomic_DNA"/>
</dbReference>